<evidence type="ECO:0000313" key="2">
    <source>
        <dbReference type="EMBL" id="PJA33029.1"/>
    </source>
</evidence>
<feature type="domain" description="Nudix hydrolase" evidence="1">
    <location>
        <begin position="3"/>
        <end position="148"/>
    </location>
</feature>
<reference evidence="3" key="1">
    <citation type="submission" date="2017-09" db="EMBL/GenBank/DDBJ databases">
        <title>Depth-based differentiation of microbial function through sediment-hosted aquifers and enrichment of novel symbionts in the deep terrestrial subsurface.</title>
        <authorList>
            <person name="Probst A.J."/>
            <person name="Ladd B."/>
            <person name="Jarett J.K."/>
            <person name="Geller-Mcgrath D.E."/>
            <person name="Sieber C.M.K."/>
            <person name="Emerson J.B."/>
            <person name="Anantharaman K."/>
            <person name="Thomas B.C."/>
            <person name="Malmstrom R."/>
            <person name="Stieglmeier M."/>
            <person name="Klingl A."/>
            <person name="Woyke T."/>
            <person name="Ryan C.M."/>
            <person name="Banfield J.F."/>
        </authorList>
    </citation>
    <scope>NUCLEOTIDE SEQUENCE [LARGE SCALE GENOMIC DNA]</scope>
</reference>
<organism evidence="2 3">
    <name type="scientific">Candidatus Zambryskibacteria bacterium CG_4_9_14_3_um_filter_42_15</name>
    <dbReference type="NCBI Taxonomy" id="1975112"/>
    <lineage>
        <taxon>Bacteria</taxon>
        <taxon>Candidatus Zambryskiibacteriota</taxon>
    </lineage>
</organism>
<dbReference type="Gene3D" id="3.90.79.10">
    <property type="entry name" value="Nucleoside Triphosphate Pyrophosphohydrolase"/>
    <property type="match status" value="1"/>
</dbReference>
<comment type="caution">
    <text evidence="2">The sequence shown here is derived from an EMBL/GenBank/DDBJ whole genome shotgun (WGS) entry which is preliminary data.</text>
</comment>
<dbReference type="PROSITE" id="PS51462">
    <property type="entry name" value="NUDIX"/>
    <property type="match status" value="1"/>
</dbReference>
<proteinExistence type="predicted"/>
<dbReference type="SUPFAM" id="SSF55811">
    <property type="entry name" value="Nudix"/>
    <property type="match status" value="1"/>
</dbReference>
<dbReference type="AlphaFoldDB" id="A0A2M7WSQ3"/>
<dbReference type="EMBL" id="PFXF01000013">
    <property type="protein sequence ID" value="PJA33029.1"/>
    <property type="molecule type" value="Genomic_DNA"/>
</dbReference>
<dbReference type="Proteomes" id="UP000230758">
    <property type="component" value="Unassembled WGS sequence"/>
</dbReference>
<dbReference type="InterPro" id="IPR000086">
    <property type="entry name" value="NUDIX_hydrolase_dom"/>
</dbReference>
<protein>
    <recommendedName>
        <fullName evidence="1">Nudix hydrolase domain-containing protein</fullName>
    </recommendedName>
</protein>
<dbReference type="Pfam" id="PF00293">
    <property type="entry name" value="NUDIX"/>
    <property type="match status" value="1"/>
</dbReference>
<evidence type="ECO:0000313" key="3">
    <source>
        <dbReference type="Proteomes" id="UP000230758"/>
    </source>
</evidence>
<dbReference type="InterPro" id="IPR015797">
    <property type="entry name" value="NUDIX_hydrolase-like_dom_sf"/>
</dbReference>
<gene>
    <name evidence="2" type="ORF">CO185_00805</name>
</gene>
<evidence type="ECO:0000259" key="1">
    <source>
        <dbReference type="PROSITE" id="PS51462"/>
    </source>
</evidence>
<name>A0A2M7WSQ3_9BACT</name>
<sequence>MNTHFVAAVVFALDRKSGEWKFLVIDYRSKDPRTGKLTSIQTKFPGGTNKECPDETTEDTCKRELEEETGLCFSHRNSLRIWDKVVSPGHNKCAFLVPYDSCTGQLRQEEIDDDGDKLSKPYWATEKELAWIFHSHEEIFKKAINFLHSSINSS</sequence>
<accession>A0A2M7WSQ3</accession>